<dbReference type="InterPro" id="IPR036397">
    <property type="entry name" value="RNaseH_sf"/>
</dbReference>
<accession>A0A0R0LEB5</accession>
<dbReference type="Gramene" id="KRH77485">
    <property type="protein sequence ID" value="KRH77485"/>
    <property type="gene ID" value="GLYMA_01G216300"/>
</dbReference>
<dbReference type="InterPro" id="IPR044730">
    <property type="entry name" value="RNase_H-like_dom_plant"/>
</dbReference>
<dbReference type="EnsemblPlants" id="KRH77485">
    <property type="protein sequence ID" value="KRH77485"/>
    <property type="gene ID" value="GLYMA_01G216300"/>
</dbReference>
<dbReference type="InterPro" id="IPR012337">
    <property type="entry name" value="RNaseH-like_sf"/>
</dbReference>
<name>A0A0R0LEB5_SOYBN</name>
<dbReference type="PANTHER" id="PTHR47723:SF23">
    <property type="entry name" value="REVERSE TRANSCRIPTASE-LIKE PROTEIN"/>
    <property type="match status" value="1"/>
</dbReference>
<keyword evidence="4" id="KW-1185">Reference proteome</keyword>
<organism evidence="2">
    <name type="scientific">Glycine max</name>
    <name type="common">Soybean</name>
    <name type="synonym">Glycine hispida</name>
    <dbReference type="NCBI Taxonomy" id="3847"/>
    <lineage>
        <taxon>Eukaryota</taxon>
        <taxon>Viridiplantae</taxon>
        <taxon>Streptophyta</taxon>
        <taxon>Embryophyta</taxon>
        <taxon>Tracheophyta</taxon>
        <taxon>Spermatophyta</taxon>
        <taxon>Magnoliopsida</taxon>
        <taxon>eudicotyledons</taxon>
        <taxon>Gunneridae</taxon>
        <taxon>Pentapetalae</taxon>
        <taxon>rosids</taxon>
        <taxon>fabids</taxon>
        <taxon>Fabales</taxon>
        <taxon>Fabaceae</taxon>
        <taxon>Papilionoideae</taxon>
        <taxon>50 kb inversion clade</taxon>
        <taxon>NPAAA clade</taxon>
        <taxon>indigoferoid/millettioid clade</taxon>
        <taxon>Phaseoleae</taxon>
        <taxon>Glycine</taxon>
        <taxon>Glycine subgen. Soja</taxon>
    </lineage>
</organism>
<reference evidence="3" key="2">
    <citation type="submission" date="2018-02" db="UniProtKB">
        <authorList>
            <consortium name="EnsemblPlants"/>
        </authorList>
    </citation>
    <scope>IDENTIFICATION</scope>
    <source>
        <strain evidence="3">Williams 82</strain>
    </source>
</reference>
<dbReference type="Gene3D" id="3.30.420.10">
    <property type="entry name" value="Ribonuclease H-like superfamily/Ribonuclease H"/>
    <property type="match status" value="1"/>
</dbReference>
<gene>
    <name evidence="2" type="ORF">GLYMA_01G216300</name>
</gene>
<dbReference type="Proteomes" id="UP000008827">
    <property type="component" value="Chromosome 1"/>
</dbReference>
<evidence type="ECO:0000313" key="3">
    <source>
        <dbReference type="EnsemblPlants" id="KRH77485"/>
    </source>
</evidence>
<evidence type="ECO:0000313" key="4">
    <source>
        <dbReference type="Proteomes" id="UP000008827"/>
    </source>
</evidence>
<dbReference type="InterPro" id="IPR053151">
    <property type="entry name" value="RNase_H-like"/>
</dbReference>
<dbReference type="InterPro" id="IPR002156">
    <property type="entry name" value="RNaseH_domain"/>
</dbReference>
<dbReference type="OMA" id="FRDNMAN"/>
<dbReference type="CDD" id="cd06222">
    <property type="entry name" value="RNase_H_like"/>
    <property type="match status" value="1"/>
</dbReference>
<dbReference type="EMBL" id="CM000834">
    <property type="protein sequence ID" value="KRH77485.1"/>
    <property type="molecule type" value="Genomic_DNA"/>
</dbReference>
<dbReference type="Pfam" id="PF13456">
    <property type="entry name" value="RVT_3"/>
    <property type="match status" value="1"/>
</dbReference>
<dbReference type="GO" id="GO:0004523">
    <property type="term" value="F:RNA-DNA hybrid ribonuclease activity"/>
    <property type="evidence" value="ECO:0007669"/>
    <property type="project" value="InterPro"/>
</dbReference>
<feature type="domain" description="RNase H type-1" evidence="1">
    <location>
        <begin position="6"/>
        <end position="68"/>
    </location>
</feature>
<evidence type="ECO:0000259" key="1">
    <source>
        <dbReference type="Pfam" id="PF13456"/>
    </source>
</evidence>
<dbReference type="AlphaFoldDB" id="A0A0R0LEB5"/>
<proteinExistence type="predicted"/>
<protein>
    <recommendedName>
        <fullName evidence="1">RNase H type-1 domain-containing protein</fullName>
    </recommendedName>
</protein>
<dbReference type="SUPFAM" id="SSF53098">
    <property type="entry name" value="Ribonuclease H-like"/>
    <property type="match status" value="1"/>
</dbReference>
<reference evidence="2 3" key="1">
    <citation type="journal article" date="2010" name="Nature">
        <title>Genome sequence of the palaeopolyploid soybean.</title>
        <authorList>
            <person name="Schmutz J."/>
            <person name="Cannon S.B."/>
            <person name="Schlueter J."/>
            <person name="Ma J."/>
            <person name="Mitros T."/>
            <person name="Nelson W."/>
            <person name="Hyten D.L."/>
            <person name="Song Q."/>
            <person name="Thelen J.J."/>
            <person name="Cheng J."/>
            <person name="Xu D."/>
            <person name="Hellsten U."/>
            <person name="May G.D."/>
            <person name="Yu Y."/>
            <person name="Sakurai T."/>
            <person name="Umezawa T."/>
            <person name="Bhattacharyya M.K."/>
            <person name="Sandhu D."/>
            <person name="Valliyodan B."/>
            <person name="Lindquist E."/>
            <person name="Peto M."/>
            <person name="Grant D."/>
            <person name="Shu S."/>
            <person name="Goodstein D."/>
            <person name="Barry K."/>
            <person name="Futrell-Griggs M."/>
            <person name="Abernathy B."/>
            <person name="Du J."/>
            <person name="Tian Z."/>
            <person name="Zhu L."/>
            <person name="Gill N."/>
            <person name="Joshi T."/>
            <person name="Libault M."/>
            <person name="Sethuraman A."/>
            <person name="Zhang X.-C."/>
            <person name="Shinozaki K."/>
            <person name="Nguyen H.T."/>
            <person name="Wing R.A."/>
            <person name="Cregan P."/>
            <person name="Specht J."/>
            <person name="Grimwood J."/>
            <person name="Rokhsar D."/>
            <person name="Stacey G."/>
            <person name="Shoemaker R.C."/>
            <person name="Jackson S.A."/>
        </authorList>
    </citation>
    <scope>NUCLEOTIDE SEQUENCE</scope>
    <source>
        <strain evidence="3">cv. Williams 82</strain>
        <tissue evidence="2">Callus</tissue>
    </source>
</reference>
<evidence type="ECO:0000313" key="2">
    <source>
        <dbReference type="EMBL" id="KRH77485.1"/>
    </source>
</evidence>
<dbReference type="GO" id="GO:0003676">
    <property type="term" value="F:nucleic acid binding"/>
    <property type="evidence" value="ECO:0007669"/>
    <property type="project" value="InterPro"/>
</dbReference>
<reference evidence="2" key="3">
    <citation type="submission" date="2018-07" db="EMBL/GenBank/DDBJ databases">
        <title>WGS assembly of Glycine max.</title>
        <authorList>
            <person name="Schmutz J."/>
            <person name="Cannon S."/>
            <person name="Schlueter J."/>
            <person name="Ma J."/>
            <person name="Mitros T."/>
            <person name="Nelson W."/>
            <person name="Hyten D."/>
            <person name="Song Q."/>
            <person name="Thelen J."/>
            <person name="Cheng J."/>
            <person name="Xu D."/>
            <person name="Hellsten U."/>
            <person name="May G."/>
            <person name="Yu Y."/>
            <person name="Sakurai T."/>
            <person name="Umezawa T."/>
            <person name="Bhattacharyya M."/>
            <person name="Sandhu D."/>
            <person name="Valliyodan B."/>
            <person name="Lindquist E."/>
            <person name="Peto M."/>
            <person name="Grant D."/>
            <person name="Shu S."/>
            <person name="Goodstein D."/>
            <person name="Barry K."/>
            <person name="Futrell-Griggs M."/>
            <person name="Abernathy B."/>
            <person name="Du J."/>
            <person name="Tian Z."/>
            <person name="Zhu L."/>
            <person name="Gill N."/>
            <person name="Joshi T."/>
            <person name="Libault M."/>
            <person name="Sethuraman A."/>
            <person name="Zhang X."/>
            <person name="Shinozaki K."/>
            <person name="Nguyen H."/>
            <person name="Wing R."/>
            <person name="Cregan P."/>
            <person name="Specht J."/>
            <person name="Grimwood J."/>
            <person name="Rokhsar D."/>
            <person name="Stacey G."/>
            <person name="Shoemaker R."/>
            <person name="Jackson S."/>
        </authorList>
    </citation>
    <scope>NUCLEOTIDE SEQUENCE</scope>
    <source>
        <tissue evidence="2">Callus</tissue>
    </source>
</reference>
<dbReference type="InParanoid" id="A0A0R0LEB5"/>
<dbReference type="PANTHER" id="PTHR47723">
    <property type="entry name" value="OS05G0353850 PROTEIN"/>
    <property type="match status" value="1"/>
</dbReference>
<sequence length="88" mass="10378">MVRQEGLQGIFRDYTDKVLGCFACSIGVQTMLFAELFAVIRALEIVKEKGWHKVWLERDSELVIKTFKDHFVVPWCLRMNCLFLFLFC</sequence>